<name>A0AAN9UWI1_9PEZI</name>
<keyword evidence="6" id="KW-0539">Nucleus</keyword>
<dbReference type="EMBL" id="JAKJXP020000020">
    <property type="protein sequence ID" value="KAK7754537.1"/>
    <property type="molecule type" value="Genomic_DNA"/>
</dbReference>
<keyword evidence="4" id="KW-0238">DNA-binding</keyword>
<evidence type="ECO:0000256" key="6">
    <source>
        <dbReference type="ARBA" id="ARBA00023242"/>
    </source>
</evidence>
<proteinExistence type="predicted"/>
<feature type="compositionally biased region" description="Gly residues" evidence="7">
    <location>
        <begin position="978"/>
        <end position="987"/>
    </location>
</feature>
<evidence type="ECO:0000259" key="8">
    <source>
        <dbReference type="PROSITE" id="PS50011"/>
    </source>
</evidence>
<gene>
    <name evidence="9" type="ORF">SLS62_003558</name>
</gene>
<evidence type="ECO:0000256" key="3">
    <source>
        <dbReference type="ARBA" id="ARBA00023015"/>
    </source>
</evidence>
<dbReference type="InterPro" id="IPR021858">
    <property type="entry name" value="Fun_TF"/>
</dbReference>
<keyword evidence="3" id="KW-0805">Transcription regulation</keyword>
<dbReference type="GO" id="GO:0004672">
    <property type="term" value="F:protein kinase activity"/>
    <property type="evidence" value="ECO:0007669"/>
    <property type="project" value="InterPro"/>
</dbReference>
<feature type="compositionally biased region" description="Low complexity" evidence="7">
    <location>
        <begin position="318"/>
        <end position="330"/>
    </location>
</feature>
<dbReference type="GO" id="GO:0000981">
    <property type="term" value="F:DNA-binding transcription factor activity, RNA polymerase II-specific"/>
    <property type="evidence" value="ECO:0007669"/>
    <property type="project" value="InterPro"/>
</dbReference>
<keyword evidence="10" id="KW-1185">Reference proteome</keyword>
<sequence>MIPVYTTRDPARKVKCDEAKPHCNRCTSTGRKCDGYAAPPPPSAATTVGNHDKHLVGAWHSSKPPRPRQLFHGVGNAAESRALQFFCEIAGPFLPGVTDPYFWSQLVMQFSTFEPAVRHSVVAISSLYEHSQSQSQITARQGVRLRDNELALRHYNAAIAELKTVDNQSLVLLVCILFICIEFLQSNRDSAIRHCKHGIYILRNNTQSPGWVREHLVPLFRRLSIFPFFFGTGAKDFPSLVALEDPIPESFSAYPEARSMMDGIFSRTIRLVRCGDAYRFGSLRYAKVPPSLLREQEQINYRLQRWGALFANLDSRSAESGSGSGSSSDSWPPNNTMATQQQQSDPGEEYLKSMLRVYLSITYETCHIWANMAFNAHESAYDRYLPSFERLLQQFMLLYATLPNAGESPSRRHRHSPKFIFEMGFMPMTFFLTNKCRDLGVRLAALALLRVFAVPREPLWQVDITYEVARRIVEIEHGIALDPATGRPVPGTPPPRYPGLPPEAVRVREIRTDYYTLTTPADPRTGRPRVRGRIVDYYLRTPDPDDAIYIHTEIYPMTDLGADVPEWKDSNPKDPDPPREAVAWQGDLEVRTPSSKPHSIFEADHICVFARVSLFIYVVKLHFRAGRIEAGPEKFNFLATDKSPAFDTLNYFQDHPDFGNRYEYVRMVGNPGVQLGHLDIVQHIGPGLFDFGSSTSNRTNKAIILEYLGHGTVYAAILRCRAKRCRIPERMIWGIFLCLIRACIAMRYPPKLPLGTDVHREVLPGPGATADRNYSHGDMHCNNVLFADTDMSDPEHRLSLRTKLIDFGMSRQFMLAPTASTSTASHDHDTPQTKRNLRSVGDVIQDLITMLKVPFGDSEYMTIPDPSGPPGATTTIEVVAAKKELRDAPISDTLRNLVIRCLAKQAVDRPTLREALEICEHQVYHTTERDYLTRPDGSGVYETDQAVLGILRDFMLNADYLRESHDLMRGRQQSIAPGGEGGGGGAGGDDDNTELLLRFRPPNWGPKMGEATTL</sequence>
<dbReference type="PROSITE" id="PS50011">
    <property type="entry name" value="PROTEIN_KINASE_DOM"/>
    <property type="match status" value="1"/>
</dbReference>
<dbReference type="SUPFAM" id="SSF56112">
    <property type="entry name" value="Protein kinase-like (PK-like)"/>
    <property type="match status" value="1"/>
</dbReference>
<evidence type="ECO:0000313" key="10">
    <source>
        <dbReference type="Proteomes" id="UP001320420"/>
    </source>
</evidence>
<dbReference type="AlphaFoldDB" id="A0AAN9UWI1"/>
<dbReference type="GO" id="GO:0005524">
    <property type="term" value="F:ATP binding"/>
    <property type="evidence" value="ECO:0007669"/>
    <property type="project" value="InterPro"/>
</dbReference>
<dbReference type="SMART" id="SM00220">
    <property type="entry name" value="S_TKc"/>
    <property type="match status" value="1"/>
</dbReference>
<dbReference type="Gene3D" id="1.10.510.10">
    <property type="entry name" value="Transferase(Phosphotransferase) domain 1"/>
    <property type="match status" value="1"/>
</dbReference>
<dbReference type="InterPro" id="IPR052360">
    <property type="entry name" value="Transcr_Regulatory_Proteins"/>
</dbReference>
<evidence type="ECO:0000256" key="2">
    <source>
        <dbReference type="ARBA" id="ARBA00022833"/>
    </source>
</evidence>
<keyword evidence="5" id="KW-0804">Transcription</keyword>
<feature type="compositionally biased region" description="Polar residues" evidence="7">
    <location>
        <begin position="331"/>
        <end position="345"/>
    </location>
</feature>
<dbReference type="GO" id="GO:0008270">
    <property type="term" value="F:zinc ion binding"/>
    <property type="evidence" value="ECO:0007669"/>
    <property type="project" value="InterPro"/>
</dbReference>
<reference evidence="9 10" key="1">
    <citation type="submission" date="2024-02" db="EMBL/GenBank/DDBJ databases">
        <title>De novo assembly and annotation of 12 fungi associated with fruit tree decline syndrome in Ontario, Canada.</title>
        <authorList>
            <person name="Sulman M."/>
            <person name="Ellouze W."/>
            <person name="Ilyukhin E."/>
        </authorList>
    </citation>
    <scope>NUCLEOTIDE SEQUENCE [LARGE SCALE GENOMIC DNA]</scope>
    <source>
        <strain evidence="9 10">M11/M66-122</strain>
    </source>
</reference>
<dbReference type="GO" id="GO:0003677">
    <property type="term" value="F:DNA binding"/>
    <property type="evidence" value="ECO:0007669"/>
    <property type="project" value="UniProtKB-KW"/>
</dbReference>
<feature type="region of interest" description="Disordered" evidence="7">
    <location>
        <begin position="317"/>
        <end position="345"/>
    </location>
</feature>
<evidence type="ECO:0000256" key="4">
    <source>
        <dbReference type="ARBA" id="ARBA00023125"/>
    </source>
</evidence>
<dbReference type="Pfam" id="PF11951">
    <property type="entry name" value="Fungal_trans_2"/>
    <property type="match status" value="1"/>
</dbReference>
<keyword evidence="2" id="KW-0862">Zinc</keyword>
<evidence type="ECO:0000256" key="7">
    <source>
        <dbReference type="SAM" id="MobiDB-lite"/>
    </source>
</evidence>
<dbReference type="PANTHER" id="PTHR36206:SF16">
    <property type="entry name" value="TRANSCRIPTION FACTOR DOMAIN-CONTAINING PROTEIN-RELATED"/>
    <property type="match status" value="1"/>
</dbReference>
<feature type="region of interest" description="Disordered" evidence="7">
    <location>
        <begin position="972"/>
        <end position="1014"/>
    </location>
</feature>
<organism evidence="9 10">
    <name type="scientific">Diatrype stigma</name>
    <dbReference type="NCBI Taxonomy" id="117547"/>
    <lineage>
        <taxon>Eukaryota</taxon>
        <taxon>Fungi</taxon>
        <taxon>Dikarya</taxon>
        <taxon>Ascomycota</taxon>
        <taxon>Pezizomycotina</taxon>
        <taxon>Sordariomycetes</taxon>
        <taxon>Xylariomycetidae</taxon>
        <taxon>Xylariales</taxon>
        <taxon>Diatrypaceae</taxon>
        <taxon>Diatrype</taxon>
    </lineage>
</organism>
<dbReference type="InterPro" id="IPR036864">
    <property type="entry name" value="Zn2-C6_fun-type_DNA-bd_sf"/>
</dbReference>
<dbReference type="Pfam" id="PF00172">
    <property type="entry name" value="Zn_clus"/>
    <property type="match status" value="1"/>
</dbReference>
<dbReference type="PANTHER" id="PTHR36206">
    <property type="entry name" value="ASPERCRYPTIN BIOSYNTHESIS CLUSTER-SPECIFIC TRANSCRIPTION REGULATOR ATNN-RELATED"/>
    <property type="match status" value="1"/>
</dbReference>
<comment type="caution">
    <text evidence="9">The sequence shown here is derived from an EMBL/GenBank/DDBJ whole genome shotgun (WGS) entry which is preliminary data.</text>
</comment>
<feature type="domain" description="Protein kinase" evidence="8">
    <location>
        <begin position="622"/>
        <end position="924"/>
    </location>
</feature>
<evidence type="ECO:0000256" key="1">
    <source>
        <dbReference type="ARBA" id="ARBA00022723"/>
    </source>
</evidence>
<dbReference type="CDD" id="cd00067">
    <property type="entry name" value="GAL4"/>
    <property type="match status" value="1"/>
</dbReference>
<dbReference type="InterPro" id="IPR011009">
    <property type="entry name" value="Kinase-like_dom_sf"/>
</dbReference>
<accession>A0AAN9UWI1</accession>
<protein>
    <recommendedName>
        <fullName evidence="8">Protein kinase domain-containing protein</fullName>
    </recommendedName>
</protein>
<dbReference type="InterPro" id="IPR000719">
    <property type="entry name" value="Prot_kinase_dom"/>
</dbReference>
<evidence type="ECO:0000256" key="5">
    <source>
        <dbReference type="ARBA" id="ARBA00023163"/>
    </source>
</evidence>
<keyword evidence="1" id="KW-0479">Metal-binding</keyword>
<dbReference type="Proteomes" id="UP001320420">
    <property type="component" value="Unassembled WGS sequence"/>
</dbReference>
<evidence type="ECO:0000313" key="9">
    <source>
        <dbReference type="EMBL" id="KAK7754537.1"/>
    </source>
</evidence>
<dbReference type="InterPro" id="IPR001138">
    <property type="entry name" value="Zn2Cys6_DnaBD"/>
</dbReference>
<dbReference type="Gene3D" id="4.10.240.10">
    <property type="entry name" value="Zn(2)-C6 fungal-type DNA-binding domain"/>
    <property type="match status" value="1"/>
</dbReference>
<dbReference type="SUPFAM" id="SSF57701">
    <property type="entry name" value="Zn2/Cys6 DNA-binding domain"/>
    <property type="match status" value="1"/>
</dbReference>